<dbReference type="RefSeq" id="WP_188441894.1">
    <property type="nucleotide sequence ID" value="NZ_BMFD01000005.1"/>
</dbReference>
<proteinExistence type="predicted"/>
<dbReference type="Proteomes" id="UP000635885">
    <property type="component" value="Unassembled WGS sequence"/>
</dbReference>
<protein>
    <submittedName>
        <fullName evidence="2">Uncharacterized protein</fullName>
    </submittedName>
</protein>
<reference evidence="3" key="1">
    <citation type="journal article" date="2019" name="Int. J. Syst. Evol. Microbiol.">
        <title>The Global Catalogue of Microorganisms (GCM) 10K type strain sequencing project: providing services to taxonomists for standard genome sequencing and annotation.</title>
        <authorList>
            <consortium name="The Broad Institute Genomics Platform"/>
            <consortium name="The Broad Institute Genome Sequencing Center for Infectious Disease"/>
            <person name="Wu L."/>
            <person name="Ma J."/>
        </authorList>
    </citation>
    <scope>NUCLEOTIDE SEQUENCE [LARGE SCALE GENOMIC DNA]</scope>
    <source>
        <strain evidence="3">CGMCC 1.12479</strain>
    </source>
</reference>
<dbReference type="EMBL" id="BMFD01000005">
    <property type="protein sequence ID" value="GGC39301.1"/>
    <property type="molecule type" value="Genomic_DNA"/>
</dbReference>
<gene>
    <name evidence="2" type="ORF">GCM10010993_17600</name>
</gene>
<accession>A0ABQ1MER9</accession>
<evidence type="ECO:0000256" key="1">
    <source>
        <dbReference type="SAM" id="Phobius"/>
    </source>
</evidence>
<feature type="transmembrane region" description="Helical" evidence="1">
    <location>
        <begin position="114"/>
        <end position="131"/>
    </location>
</feature>
<keyword evidence="1" id="KW-0472">Membrane</keyword>
<keyword evidence="3" id="KW-1185">Reference proteome</keyword>
<evidence type="ECO:0000313" key="3">
    <source>
        <dbReference type="Proteomes" id="UP000635885"/>
    </source>
</evidence>
<organism evidence="2 3">
    <name type="scientific">Belliella aquatica</name>
    <dbReference type="NCBI Taxonomy" id="1323734"/>
    <lineage>
        <taxon>Bacteria</taxon>
        <taxon>Pseudomonadati</taxon>
        <taxon>Bacteroidota</taxon>
        <taxon>Cytophagia</taxon>
        <taxon>Cytophagales</taxon>
        <taxon>Cyclobacteriaceae</taxon>
        <taxon>Belliella</taxon>
    </lineage>
</organism>
<sequence>MEKDKILHVPLLNKKWKIFAYFLFPAPILAIVILSLLEVKLTGDAVSDLGYAFWAMGAIILILTAEEKEDEMIKHFRLQAFQTGFYWLVWGLGFLIVVHVLGNFTSELISGPKISAPLVMFLLSSYVLGALKYQIWKSNQIDEHRSK</sequence>
<comment type="caution">
    <text evidence="2">The sequence shown here is derived from an EMBL/GenBank/DDBJ whole genome shotgun (WGS) entry which is preliminary data.</text>
</comment>
<feature type="transmembrane region" description="Helical" evidence="1">
    <location>
        <begin position="49"/>
        <end position="65"/>
    </location>
</feature>
<evidence type="ECO:0000313" key="2">
    <source>
        <dbReference type="EMBL" id="GGC39301.1"/>
    </source>
</evidence>
<keyword evidence="1" id="KW-1133">Transmembrane helix</keyword>
<feature type="transmembrane region" description="Helical" evidence="1">
    <location>
        <begin position="18"/>
        <end position="37"/>
    </location>
</feature>
<name>A0ABQ1MER9_9BACT</name>
<feature type="transmembrane region" description="Helical" evidence="1">
    <location>
        <begin position="85"/>
        <end position="102"/>
    </location>
</feature>
<keyword evidence="1" id="KW-0812">Transmembrane</keyword>